<evidence type="ECO:0000313" key="10">
    <source>
        <dbReference type="Proteomes" id="UP000237640"/>
    </source>
</evidence>
<evidence type="ECO:0000256" key="1">
    <source>
        <dbReference type="ARBA" id="ARBA00022741"/>
    </source>
</evidence>
<sequence length="536" mass="60724">MGSANSHPNPLASRLEQQLKFEKLISKLSTRFINMPVGEIDTEIKNSLKSLTEFMDVDYSSLNTYSEETGLASTTHFYARPHLDSFITHEDFRQISMSKFPYAVNELTNQGMICIGDVDALPDDAKNTKKFMKNFGLQSLLYTALVIDKKPIGFLGFDSYEKKIDWSSKYISRLKLVGEIFANALNRKASQEELQRAYKQLETLKNQYQKESEYLQDEIKLNLNFEEIIGKSGSLKSTLKQVKQVAPTDSTVLILGETGTGKELIARAIHKNSRRNQRPLIKVNCAALPTYLIESELFGHEKGAFTGAINQHIGRFEMAHEGTIFLDEIGEMPLELQVKLLRVLQEGEFERIGNPKTKTVNVRVIAATNRDLLKEIDKGTFRQDLYYRLNVFPVEVPPLRERMEDLPLLVRQFVSKTGKKIGKSIDTIPEALISKLGEHHWPGNIRELENIVERAVITSETNVLSLKDALIKTEPSSVHRTNSSLQDVEKTHILQVLKKCNWKIEGQTGASKILDINPSTLRSRMLKLGIKKDVSS</sequence>
<protein>
    <submittedName>
        <fullName evidence="9">Transcriptional regulator with GAF, ATPase, and Fis domain</fullName>
    </submittedName>
</protein>
<dbReference type="InterPro" id="IPR027417">
    <property type="entry name" value="P-loop_NTPase"/>
</dbReference>
<dbReference type="Pfam" id="PF02954">
    <property type="entry name" value="HTH_8"/>
    <property type="match status" value="1"/>
</dbReference>
<dbReference type="EMBL" id="PVYX01000002">
    <property type="protein sequence ID" value="PRX54978.1"/>
    <property type="molecule type" value="Genomic_DNA"/>
</dbReference>
<dbReference type="InterPro" id="IPR003593">
    <property type="entry name" value="AAA+_ATPase"/>
</dbReference>
<dbReference type="PROSITE" id="PS00676">
    <property type="entry name" value="SIGMA54_INTERACT_2"/>
    <property type="match status" value="1"/>
</dbReference>
<dbReference type="FunFam" id="3.40.50.300:FF:000006">
    <property type="entry name" value="DNA-binding transcriptional regulator NtrC"/>
    <property type="match status" value="1"/>
</dbReference>
<dbReference type="InterPro" id="IPR009057">
    <property type="entry name" value="Homeodomain-like_sf"/>
</dbReference>
<dbReference type="Gene3D" id="3.30.450.40">
    <property type="match status" value="1"/>
</dbReference>
<dbReference type="PANTHER" id="PTHR32071">
    <property type="entry name" value="TRANSCRIPTIONAL REGULATORY PROTEIN"/>
    <property type="match status" value="1"/>
</dbReference>
<dbReference type="SUPFAM" id="SSF46689">
    <property type="entry name" value="Homeodomain-like"/>
    <property type="match status" value="1"/>
</dbReference>
<dbReference type="SUPFAM" id="SSF55781">
    <property type="entry name" value="GAF domain-like"/>
    <property type="match status" value="1"/>
</dbReference>
<evidence type="ECO:0000313" key="9">
    <source>
        <dbReference type="EMBL" id="PRX54978.1"/>
    </source>
</evidence>
<accession>A0A2T0MBV2</accession>
<dbReference type="PROSITE" id="PS50045">
    <property type="entry name" value="SIGMA54_INTERACT_4"/>
    <property type="match status" value="1"/>
</dbReference>
<dbReference type="Gene3D" id="1.10.10.60">
    <property type="entry name" value="Homeodomain-like"/>
    <property type="match status" value="1"/>
</dbReference>
<proteinExistence type="predicted"/>
<evidence type="ECO:0000256" key="2">
    <source>
        <dbReference type="ARBA" id="ARBA00022840"/>
    </source>
</evidence>
<keyword evidence="2" id="KW-0067">ATP-binding</keyword>
<dbReference type="Proteomes" id="UP000237640">
    <property type="component" value="Unassembled WGS sequence"/>
</dbReference>
<dbReference type="SMART" id="SM00382">
    <property type="entry name" value="AAA"/>
    <property type="match status" value="1"/>
</dbReference>
<keyword evidence="5" id="KW-0010">Activator</keyword>
<evidence type="ECO:0000256" key="5">
    <source>
        <dbReference type="ARBA" id="ARBA00023159"/>
    </source>
</evidence>
<evidence type="ECO:0000256" key="4">
    <source>
        <dbReference type="ARBA" id="ARBA00023125"/>
    </source>
</evidence>
<dbReference type="InterPro" id="IPR025943">
    <property type="entry name" value="Sigma_54_int_dom_ATP-bd_2"/>
</dbReference>
<dbReference type="SUPFAM" id="SSF52540">
    <property type="entry name" value="P-loop containing nucleoside triphosphate hydrolases"/>
    <property type="match status" value="1"/>
</dbReference>
<dbReference type="CDD" id="cd00009">
    <property type="entry name" value="AAA"/>
    <property type="match status" value="1"/>
</dbReference>
<dbReference type="InterPro" id="IPR025944">
    <property type="entry name" value="Sigma_54_int_dom_CS"/>
</dbReference>
<dbReference type="AlphaFoldDB" id="A0A2T0MBV2"/>
<gene>
    <name evidence="9" type="ORF">CLV81_3384</name>
</gene>
<keyword evidence="3" id="KW-0805">Transcription regulation</keyword>
<dbReference type="GO" id="GO:0043565">
    <property type="term" value="F:sequence-specific DNA binding"/>
    <property type="evidence" value="ECO:0007669"/>
    <property type="project" value="InterPro"/>
</dbReference>
<name>A0A2T0MBV2_9FLAO</name>
<dbReference type="InterPro" id="IPR058031">
    <property type="entry name" value="AAA_lid_NorR"/>
</dbReference>
<feature type="domain" description="Sigma-54 factor interaction" evidence="8">
    <location>
        <begin position="228"/>
        <end position="457"/>
    </location>
</feature>
<dbReference type="PROSITE" id="PS00675">
    <property type="entry name" value="SIGMA54_INTERACT_1"/>
    <property type="match status" value="1"/>
</dbReference>
<keyword evidence="1" id="KW-0547">Nucleotide-binding</keyword>
<dbReference type="InterPro" id="IPR002078">
    <property type="entry name" value="Sigma_54_int"/>
</dbReference>
<reference evidence="9 10" key="1">
    <citation type="submission" date="2018-03" db="EMBL/GenBank/DDBJ databases">
        <title>Genomic Encyclopedia of Archaeal and Bacterial Type Strains, Phase II (KMG-II): from individual species to whole genera.</title>
        <authorList>
            <person name="Goeker M."/>
        </authorList>
    </citation>
    <scope>NUCLEOTIDE SEQUENCE [LARGE SCALE GENOMIC DNA]</scope>
    <source>
        <strain evidence="9 10">DSM 25027</strain>
    </source>
</reference>
<evidence type="ECO:0000256" key="3">
    <source>
        <dbReference type="ARBA" id="ARBA00023015"/>
    </source>
</evidence>
<dbReference type="Pfam" id="PF00158">
    <property type="entry name" value="Sigma54_activat"/>
    <property type="match status" value="1"/>
</dbReference>
<evidence type="ECO:0000259" key="8">
    <source>
        <dbReference type="PROSITE" id="PS50045"/>
    </source>
</evidence>
<dbReference type="RefSeq" id="WP_211298019.1">
    <property type="nucleotide sequence ID" value="NZ_PVYX01000002.1"/>
</dbReference>
<evidence type="ECO:0000256" key="7">
    <source>
        <dbReference type="SAM" id="Coils"/>
    </source>
</evidence>
<dbReference type="PROSITE" id="PS00688">
    <property type="entry name" value="SIGMA54_INTERACT_3"/>
    <property type="match status" value="1"/>
</dbReference>
<dbReference type="Pfam" id="PF25601">
    <property type="entry name" value="AAA_lid_14"/>
    <property type="match status" value="1"/>
</dbReference>
<dbReference type="GO" id="GO:0005524">
    <property type="term" value="F:ATP binding"/>
    <property type="evidence" value="ECO:0007669"/>
    <property type="project" value="UniProtKB-KW"/>
</dbReference>
<feature type="coiled-coil region" evidence="7">
    <location>
        <begin position="187"/>
        <end position="218"/>
    </location>
</feature>
<comment type="caution">
    <text evidence="9">The sequence shown here is derived from an EMBL/GenBank/DDBJ whole genome shotgun (WGS) entry which is preliminary data.</text>
</comment>
<dbReference type="Gene3D" id="3.40.50.300">
    <property type="entry name" value="P-loop containing nucleotide triphosphate hydrolases"/>
    <property type="match status" value="1"/>
</dbReference>
<keyword evidence="6" id="KW-0804">Transcription</keyword>
<dbReference type="Gene3D" id="1.10.8.60">
    <property type="match status" value="1"/>
</dbReference>
<evidence type="ECO:0000256" key="6">
    <source>
        <dbReference type="ARBA" id="ARBA00023163"/>
    </source>
</evidence>
<dbReference type="InterPro" id="IPR029016">
    <property type="entry name" value="GAF-like_dom_sf"/>
</dbReference>
<keyword evidence="4" id="KW-0238">DNA-binding</keyword>
<keyword evidence="10" id="KW-1185">Reference proteome</keyword>
<dbReference type="InterPro" id="IPR002197">
    <property type="entry name" value="HTH_Fis"/>
</dbReference>
<dbReference type="GO" id="GO:0006355">
    <property type="term" value="P:regulation of DNA-templated transcription"/>
    <property type="evidence" value="ECO:0007669"/>
    <property type="project" value="InterPro"/>
</dbReference>
<dbReference type="PANTHER" id="PTHR32071:SF117">
    <property type="entry name" value="PTS-DEPENDENT DIHYDROXYACETONE KINASE OPERON REGULATORY PROTEIN-RELATED"/>
    <property type="match status" value="1"/>
</dbReference>
<keyword evidence="7" id="KW-0175">Coiled coil</keyword>
<organism evidence="9 10">
    <name type="scientific">Flagellimonas meridianipacifica</name>
    <dbReference type="NCBI Taxonomy" id="1080225"/>
    <lineage>
        <taxon>Bacteria</taxon>
        <taxon>Pseudomonadati</taxon>
        <taxon>Bacteroidota</taxon>
        <taxon>Flavobacteriia</taxon>
        <taxon>Flavobacteriales</taxon>
        <taxon>Flavobacteriaceae</taxon>
        <taxon>Flagellimonas</taxon>
    </lineage>
</organism>
<dbReference type="InterPro" id="IPR025662">
    <property type="entry name" value="Sigma_54_int_dom_ATP-bd_1"/>
</dbReference>